<dbReference type="Proteomes" id="UP000309174">
    <property type="component" value="Unassembled WGS sequence"/>
</dbReference>
<feature type="transmembrane region" description="Helical" evidence="1">
    <location>
        <begin position="6"/>
        <end position="30"/>
    </location>
</feature>
<evidence type="ECO:0000313" key="2">
    <source>
        <dbReference type="EMBL" id="TMQ93968.1"/>
    </source>
</evidence>
<dbReference type="AlphaFoldDB" id="A0A5C4J7Q4"/>
<dbReference type="OrthoDB" id="9854668at2"/>
<keyword evidence="1" id="KW-1133">Transmembrane helix</keyword>
<comment type="caution">
    <text evidence="2">The sequence shown here is derived from an EMBL/GenBank/DDBJ whole genome shotgun (WGS) entry which is preliminary data.</text>
</comment>
<name>A0A5C4J7Q4_9ACTN</name>
<reference evidence="2 3" key="1">
    <citation type="submission" date="2019-05" db="EMBL/GenBank/DDBJ databases">
        <title>Draft genome sequence of Actinomadura sp. 14C53.</title>
        <authorList>
            <person name="Saricaoglu S."/>
            <person name="Isik K."/>
        </authorList>
    </citation>
    <scope>NUCLEOTIDE SEQUENCE [LARGE SCALE GENOMIC DNA]</scope>
    <source>
        <strain evidence="2 3">14C53</strain>
    </source>
</reference>
<gene>
    <name evidence="2" type="ORF">ETD83_24730</name>
</gene>
<evidence type="ECO:0000313" key="3">
    <source>
        <dbReference type="Proteomes" id="UP000309174"/>
    </source>
</evidence>
<keyword evidence="1" id="KW-0472">Membrane</keyword>
<keyword evidence="1" id="KW-0812">Transmembrane</keyword>
<dbReference type="EMBL" id="VCKW01000138">
    <property type="protein sequence ID" value="TMQ93968.1"/>
    <property type="molecule type" value="Genomic_DNA"/>
</dbReference>
<accession>A0A5C4J7Q4</accession>
<protein>
    <submittedName>
        <fullName evidence="2">Uncharacterized protein</fullName>
    </submittedName>
</protein>
<feature type="transmembrane region" description="Helical" evidence="1">
    <location>
        <begin position="42"/>
        <end position="63"/>
    </location>
</feature>
<sequence length="68" mass="7306">MNALIAAKWFTFAGLCLVTGCLAWLRMLNLLTGRYARGVPRWLAALAVIPLTLPGMAGLWFGVGTLAD</sequence>
<evidence type="ECO:0000256" key="1">
    <source>
        <dbReference type="SAM" id="Phobius"/>
    </source>
</evidence>
<keyword evidence="3" id="KW-1185">Reference proteome</keyword>
<dbReference type="RefSeq" id="WP_138647598.1">
    <property type="nucleotide sequence ID" value="NZ_VCKW01000138.1"/>
</dbReference>
<organism evidence="2 3">
    <name type="scientific">Actinomadura soli</name>
    <dbReference type="NCBI Taxonomy" id="2508997"/>
    <lineage>
        <taxon>Bacteria</taxon>
        <taxon>Bacillati</taxon>
        <taxon>Actinomycetota</taxon>
        <taxon>Actinomycetes</taxon>
        <taxon>Streptosporangiales</taxon>
        <taxon>Thermomonosporaceae</taxon>
        <taxon>Actinomadura</taxon>
    </lineage>
</organism>
<proteinExistence type="predicted"/>